<evidence type="ECO:0000313" key="1">
    <source>
        <dbReference type="EMBL" id="MZR14449.1"/>
    </source>
</evidence>
<protein>
    <recommendedName>
        <fullName evidence="3">Heme oxygenase</fullName>
    </recommendedName>
</protein>
<sequence length="146" mass="15536">MVAFLAAQRAALAALELACARPGSPELAAVMPDTMRALDADCADRDIRPPALMVAHEVAPLAAGYLALGSRLGVEVMRRRLVEKDVRPVPRFFLQPDATRTWAAICTKLDAVDPDGAAADGLIEDTKTGYALFAQAAGLTFDWTPT</sequence>
<reference evidence="1 2" key="1">
    <citation type="submission" date="2019-12" db="EMBL/GenBank/DDBJ databases">
        <title>Maritimibacter sp. nov. sp. isolated from sea sand.</title>
        <authorList>
            <person name="Kim J."/>
            <person name="Jeong S.E."/>
            <person name="Jung H.S."/>
            <person name="Jeon C.O."/>
        </authorList>
    </citation>
    <scope>NUCLEOTIDE SEQUENCE [LARGE SCALE GENOMIC DNA]</scope>
    <source>
        <strain evidence="1 2">DP07</strain>
    </source>
</reference>
<dbReference type="EMBL" id="WTUX01000019">
    <property type="protein sequence ID" value="MZR14449.1"/>
    <property type="molecule type" value="Genomic_DNA"/>
</dbReference>
<gene>
    <name evidence="1" type="ORF">GQE99_15630</name>
</gene>
<dbReference type="SUPFAM" id="SSF48613">
    <property type="entry name" value="Heme oxygenase-like"/>
    <property type="match status" value="1"/>
</dbReference>
<keyword evidence="2" id="KW-1185">Reference proteome</keyword>
<dbReference type="InterPro" id="IPR016084">
    <property type="entry name" value="Haem_Oase-like_multi-hlx"/>
</dbReference>
<organism evidence="1 2">
    <name type="scientific">Maritimibacter harenae</name>
    <dbReference type="NCBI Taxonomy" id="2606218"/>
    <lineage>
        <taxon>Bacteria</taxon>
        <taxon>Pseudomonadati</taxon>
        <taxon>Pseudomonadota</taxon>
        <taxon>Alphaproteobacteria</taxon>
        <taxon>Rhodobacterales</taxon>
        <taxon>Roseobacteraceae</taxon>
        <taxon>Maritimibacter</taxon>
    </lineage>
</organism>
<dbReference type="Gene3D" id="1.20.910.10">
    <property type="entry name" value="Heme oxygenase-like"/>
    <property type="match status" value="1"/>
</dbReference>
<dbReference type="AlphaFoldDB" id="A0A845M5Y8"/>
<accession>A0A845M5Y8</accession>
<dbReference type="RefSeq" id="WP_161352571.1">
    <property type="nucleotide sequence ID" value="NZ_WTUX01000019.1"/>
</dbReference>
<evidence type="ECO:0000313" key="2">
    <source>
        <dbReference type="Proteomes" id="UP000467322"/>
    </source>
</evidence>
<dbReference type="Proteomes" id="UP000467322">
    <property type="component" value="Unassembled WGS sequence"/>
</dbReference>
<evidence type="ECO:0008006" key="3">
    <source>
        <dbReference type="Google" id="ProtNLM"/>
    </source>
</evidence>
<comment type="caution">
    <text evidence="1">The sequence shown here is derived from an EMBL/GenBank/DDBJ whole genome shotgun (WGS) entry which is preliminary data.</text>
</comment>
<name>A0A845M5Y8_9RHOB</name>
<proteinExistence type="predicted"/>